<evidence type="ECO:0000256" key="9">
    <source>
        <dbReference type="PIRSR" id="PIRSR602401-1"/>
    </source>
</evidence>
<feature type="signal peptide" evidence="10">
    <location>
        <begin position="1"/>
        <end position="27"/>
    </location>
</feature>
<comment type="similarity">
    <text evidence="3">Belongs to the cytochrome P450 family.</text>
</comment>
<keyword evidence="12" id="KW-1185">Reference proteome</keyword>
<dbReference type="OrthoDB" id="2789670at2759"/>
<feature type="binding site" description="axial binding residue" evidence="9">
    <location>
        <position position="438"/>
    </location>
    <ligand>
        <name>heme</name>
        <dbReference type="ChEBI" id="CHEBI:30413"/>
    </ligand>
    <ligandPart>
        <name>Fe</name>
        <dbReference type="ChEBI" id="CHEBI:18248"/>
    </ligandPart>
</feature>
<dbReference type="GO" id="GO:0005506">
    <property type="term" value="F:iron ion binding"/>
    <property type="evidence" value="ECO:0007669"/>
    <property type="project" value="InterPro"/>
</dbReference>
<dbReference type="PANTHER" id="PTHR46300">
    <property type="entry name" value="P450, PUTATIVE (EUROFUNG)-RELATED-RELATED"/>
    <property type="match status" value="1"/>
</dbReference>
<keyword evidence="8" id="KW-0503">Monooxygenase</keyword>
<evidence type="ECO:0008006" key="13">
    <source>
        <dbReference type="Google" id="ProtNLM"/>
    </source>
</evidence>
<evidence type="ECO:0000313" key="12">
    <source>
        <dbReference type="Proteomes" id="UP000027222"/>
    </source>
</evidence>
<dbReference type="SUPFAM" id="SSF48264">
    <property type="entry name" value="Cytochrome P450"/>
    <property type="match status" value="1"/>
</dbReference>
<dbReference type="EMBL" id="KL142368">
    <property type="protein sequence ID" value="KDR84601.1"/>
    <property type="molecule type" value="Genomic_DNA"/>
</dbReference>
<dbReference type="PRINTS" id="PR00463">
    <property type="entry name" value="EP450I"/>
</dbReference>
<dbReference type="HOGENOM" id="CLU_001570_2_3_1"/>
<keyword evidence="6" id="KW-0560">Oxidoreductase</keyword>
<dbReference type="InterPro" id="IPR002401">
    <property type="entry name" value="Cyt_P450_E_grp-I"/>
</dbReference>
<evidence type="ECO:0000256" key="5">
    <source>
        <dbReference type="ARBA" id="ARBA00022723"/>
    </source>
</evidence>
<evidence type="ECO:0000256" key="3">
    <source>
        <dbReference type="ARBA" id="ARBA00010617"/>
    </source>
</evidence>
<evidence type="ECO:0000256" key="8">
    <source>
        <dbReference type="ARBA" id="ARBA00023033"/>
    </source>
</evidence>
<gene>
    <name evidence="11" type="ORF">GALMADRAFT_56030</name>
</gene>
<dbReference type="Pfam" id="PF00067">
    <property type="entry name" value="p450"/>
    <property type="match status" value="1"/>
</dbReference>
<dbReference type="GO" id="GO:0020037">
    <property type="term" value="F:heme binding"/>
    <property type="evidence" value="ECO:0007669"/>
    <property type="project" value="InterPro"/>
</dbReference>
<evidence type="ECO:0000256" key="10">
    <source>
        <dbReference type="SAM" id="SignalP"/>
    </source>
</evidence>
<dbReference type="Gene3D" id="1.10.630.10">
    <property type="entry name" value="Cytochrome P450"/>
    <property type="match status" value="1"/>
</dbReference>
<dbReference type="PANTHER" id="PTHR46300:SF7">
    <property type="entry name" value="P450, PUTATIVE (EUROFUNG)-RELATED"/>
    <property type="match status" value="1"/>
</dbReference>
<dbReference type="AlphaFoldDB" id="A0A067TN63"/>
<dbReference type="GO" id="GO:0016705">
    <property type="term" value="F:oxidoreductase activity, acting on paired donors, with incorporation or reduction of molecular oxygen"/>
    <property type="evidence" value="ECO:0007669"/>
    <property type="project" value="InterPro"/>
</dbReference>
<dbReference type="STRING" id="685588.A0A067TN63"/>
<feature type="chain" id="PRO_5001649451" description="Cytochrome P450" evidence="10">
    <location>
        <begin position="28"/>
        <end position="509"/>
    </location>
</feature>
<comment type="cofactor">
    <cofactor evidence="1 9">
        <name>heme</name>
        <dbReference type="ChEBI" id="CHEBI:30413"/>
    </cofactor>
</comment>
<evidence type="ECO:0000256" key="1">
    <source>
        <dbReference type="ARBA" id="ARBA00001971"/>
    </source>
</evidence>
<dbReference type="InterPro" id="IPR036396">
    <property type="entry name" value="Cyt_P450_sf"/>
</dbReference>
<evidence type="ECO:0000313" key="11">
    <source>
        <dbReference type="EMBL" id="KDR84601.1"/>
    </source>
</evidence>
<proteinExistence type="inferred from homology"/>
<reference evidence="12" key="1">
    <citation type="journal article" date="2014" name="Proc. Natl. Acad. Sci. U.S.A.">
        <title>Extensive sampling of basidiomycete genomes demonstrates inadequacy of the white-rot/brown-rot paradigm for wood decay fungi.</title>
        <authorList>
            <person name="Riley R."/>
            <person name="Salamov A.A."/>
            <person name="Brown D.W."/>
            <person name="Nagy L.G."/>
            <person name="Floudas D."/>
            <person name="Held B.W."/>
            <person name="Levasseur A."/>
            <person name="Lombard V."/>
            <person name="Morin E."/>
            <person name="Otillar R."/>
            <person name="Lindquist E.A."/>
            <person name="Sun H."/>
            <person name="LaButti K.M."/>
            <person name="Schmutz J."/>
            <person name="Jabbour D."/>
            <person name="Luo H."/>
            <person name="Baker S.E."/>
            <person name="Pisabarro A.G."/>
            <person name="Walton J.D."/>
            <person name="Blanchette R.A."/>
            <person name="Henrissat B."/>
            <person name="Martin F."/>
            <person name="Cullen D."/>
            <person name="Hibbett D.S."/>
            <person name="Grigoriev I.V."/>
        </authorList>
    </citation>
    <scope>NUCLEOTIDE SEQUENCE [LARGE SCALE GENOMIC DNA]</scope>
    <source>
        <strain evidence="12">CBS 339.88</strain>
    </source>
</reference>
<keyword evidence="10" id="KW-0732">Signal</keyword>
<evidence type="ECO:0000256" key="7">
    <source>
        <dbReference type="ARBA" id="ARBA00023004"/>
    </source>
</evidence>
<protein>
    <recommendedName>
        <fullName evidence="13">Cytochrome P450</fullName>
    </recommendedName>
</protein>
<dbReference type="PRINTS" id="PR00385">
    <property type="entry name" value="P450"/>
</dbReference>
<dbReference type="InterPro" id="IPR001128">
    <property type="entry name" value="Cyt_P450"/>
</dbReference>
<keyword evidence="5 9" id="KW-0479">Metal-binding</keyword>
<organism evidence="11 12">
    <name type="scientific">Galerina marginata (strain CBS 339.88)</name>
    <dbReference type="NCBI Taxonomy" id="685588"/>
    <lineage>
        <taxon>Eukaryota</taxon>
        <taxon>Fungi</taxon>
        <taxon>Dikarya</taxon>
        <taxon>Basidiomycota</taxon>
        <taxon>Agaricomycotina</taxon>
        <taxon>Agaricomycetes</taxon>
        <taxon>Agaricomycetidae</taxon>
        <taxon>Agaricales</taxon>
        <taxon>Agaricineae</taxon>
        <taxon>Strophariaceae</taxon>
        <taxon>Galerina</taxon>
    </lineage>
</organism>
<keyword evidence="4 9" id="KW-0349">Heme</keyword>
<sequence length="509" mass="57290">MGTSLSIASILLFLWLAQKLLIILTSGTRAPYPPGPKPLPVIGNVLELPLRNAARTYLEWGRRYNSDLIHASALGQHILVINSREDADALFEQRSRKYSDRPASPIVKLMGWEFNMGLLGYGEAWRFHRKLAQQNFGREAAEKYHAVATKKVHEMLRNLLATPGRFRDHYKMFSISFPMAAMYGYDVKSFEDPCVVAAQRSLNLGVYLLLPGSSYISILPILKYIPPWFPGASSRRMAAEVSSFTAEMIRIPMEFVRKRVDEGTAEPSLVSDFLEKQKSAGASAKEGEAISNVANTVYSAASDTTTSATGTFFYLMAINPDVQRKAQAEIEKVIGSRRLPTLKDRASLPYIEAIYREVMRFHPPVPLNIPHALSEDDYYKGYFIPKGTTVLGNIWAMTHDEKAYPEPFEFKPERFFDENGELNGDDRILAYGFGRRICVGKHIASSVMWLIMASVLACFDISKAKDEFGNEIEVNGEYEDFGLVTHKAKFKCYFVPRSPVTEELVSNTK</sequence>
<evidence type="ECO:0000256" key="4">
    <source>
        <dbReference type="ARBA" id="ARBA00022617"/>
    </source>
</evidence>
<dbReference type="InterPro" id="IPR050364">
    <property type="entry name" value="Cytochrome_P450_fung"/>
</dbReference>
<comment type="pathway">
    <text evidence="2">Secondary metabolite biosynthesis.</text>
</comment>
<dbReference type="GO" id="GO:0004497">
    <property type="term" value="F:monooxygenase activity"/>
    <property type="evidence" value="ECO:0007669"/>
    <property type="project" value="UniProtKB-KW"/>
</dbReference>
<evidence type="ECO:0000256" key="2">
    <source>
        <dbReference type="ARBA" id="ARBA00005179"/>
    </source>
</evidence>
<name>A0A067TN63_GALM3</name>
<dbReference type="Proteomes" id="UP000027222">
    <property type="component" value="Unassembled WGS sequence"/>
</dbReference>
<accession>A0A067TN63</accession>
<keyword evidence="7 9" id="KW-0408">Iron</keyword>
<dbReference type="CDD" id="cd11065">
    <property type="entry name" value="CYP64-like"/>
    <property type="match status" value="1"/>
</dbReference>
<evidence type="ECO:0000256" key="6">
    <source>
        <dbReference type="ARBA" id="ARBA00023002"/>
    </source>
</evidence>